<protein>
    <submittedName>
        <fullName evidence="1">Uncharacterized protein</fullName>
    </submittedName>
</protein>
<reference evidence="2" key="1">
    <citation type="journal article" date="2023" name="Mol. Phylogenet. Evol.">
        <title>Genome-scale phylogeny and comparative genomics of the fungal order Sordariales.</title>
        <authorList>
            <person name="Hensen N."/>
            <person name="Bonometti L."/>
            <person name="Westerberg I."/>
            <person name="Brannstrom I.O."/>
            <person name="Guillou S."/>
            <person name="Cros-Aarteil S."/>
            <person name="Calhoun S."/>
            <person name="Haridas S."/>
            <person name="Kuo A."/>
            <person name="Mondo S."/>
            <person name="Pangilinan J."/>
            <person name="Riley R."/>
            <person name="LaButti K."/>
            <person name="Andreopoulos B."/>
            <person name="Lipzen A."/>
            <person name="Chen C."/>
            <person name="Yan M."/>
            <person name="Daum C."/>
            <person name="Ng V."/>
            <person name="Clum A."/>
            <person name="Steindorff A."/>
            <person name="Ohm R.A."/>
            <person name="Martin F."/>
            <person name="Silar P."/>
            <person name="Natvig D.O."/>
            <person name="Lalanne C."/>
            <person name="Gautier V."/>
            <person name="Ament-Velasquez S.L."/>
            <person name="Kruys A."/>
            <person name="Hutchinson M.I."/>
            <person name="Powell A.J."/>
            <person name="Barry K."/>
            <person name="Miller A.N."/>
            <person name="Grigoriev I.V."/>
            <person name="Debuchy R."/>
            <person name="Gladieux P."/>
            <person name="Hiltunen Thoren M."/>
            <person name="Johannesson H."/>
        </authorList>
    </citation>
    <scope>NUCLEOTIDE SEQUENCE [LARGE SCALE GENOMIC DNA]</scope>
    <source>
        <strain evidence="2">CBS 284.82</strain>
    </source>
</reference>
<dbReference type="EMBL" id="MU854367">
    <property type="protein sequence ID" value="KAK4040891.1"/>
    <property type="molecule type" value="Genomic_DNA"/>
</dbReference>
<gene>
    <name evidence="1" type="ORF">C8A01DRAFT_15295</name>
</gene>
<organism evidence="1 2">
    <name type="scientific">Parachaetomium inaequale</name>
    <dbReference type="NCBI Taxonomy" id="2588326"/>
    <lineage>
        <taxon>Eukaryota</taxon>
        <taxon>Fungi</taxon>
        <taxon>Dikarya</taxon>
        <taxon>Ascomycota</taxon>
        <taxon>Pezizomycotina</taxon>
        <taxon>Sordariomycetes</taxon>
        <taxon>Sordariomycetidae</taxon>
        <taxon>Sordariales</taxon>
        <taxon>Chaetomiaceae</taxon>
        <taxon>Parachaetomium</taxon>
    </lineage>
</organism>
<dbReference type="AlphaFoldDB" id="A0AAN6PKQ5"/>
<evidence type="ECO:0000313" key="1">
    <source>
        <dbReference type="EMBL" id="KAK4040891.1"/>
    </source>
</evidence>
<name>A0AAN6PKQ5_9PEZI</name>
<proteinExistence type="predicted"/>
<evidence type="ECO:0000313" key="2">
    <source>
        <dbReference type="Proteomes" id="UP001303115"/>
    </source>
</evidence>
<sequence>MFLTTPSPGVLRAAGARAWLPIRGGAPPQPRWLSTTNMSAAAGHIISFNRSSTPELTQLLDTYRQMVILPTYLSVEQRRQIYKPKLQHILKNDPVTMEIDGVVHKFRYRSLVADVPSTRTTANQAIAMMTTPGDFKNIPPLLEGFVRAGRKLSSEFYGKIIRKLAMNDCLHIVVNCIKGVDRTGFKLNRSDLINALLVYMQRPAITSGWNEFKTKTALKDVRLILNILESDKDHAPKAAQAGAFPYYRDPQVLAARLHMAAARAVHHRGGKDEDGTVAKYAEELVTLWPENKGLLDLQPDDAYKKDGNMRYLLHRDAYLFYAAPVLNGLTLAAQVVDPGLAMQLQNRADMVDAEVSTALAAPERTRGGRGEAMYNALFNPQAAQVEQQEAAEVEEAA</sequence>
<keyword evidence="2" id="KW-1185">Reference proteome</keyword>
<dbReference type="Proteomes" id="UP001303115">
    <property type="component" value="Unassembled WGS sequence"/>
</dbReference>
<comment type="caution">
    <text evidence="1">The sequence shown here is derived from an EMBL/GenBank/DDBJ whole genome shotgun (WGS) entry which is preliminary data.</text>
</comment>
<accession>A0AAN6PKQ5</accession>